<feature type="region of interest" description="Disordered" evidence="1">
    <location>
        <begin position="139"/>
        <end position="159"/>
    </location>
</feature>
<feature type="region of interest" description="Disordered" evidence="1">
    <location>
        <begin position="11"/>
        <end position="32"/>
    </location>
</feature>
<reference evidence="2" key="1">
    <citation type="submission" date="2019-05" db="EMBL/GenBank/DDBJ databases">
        <title>Annotation for the trematode Fasciolopsis buski.</title>
        <authorList>
            <person name="Choi Y.-J."/>
        </authorList>
    </citation>
    <scope>NUCLEOTIDE SEQUENCE</scope>
    <source>
        <strain evidence="2">HT</strain>
        <tissue evidence="2">Whole worm</tissue>
    </source>
</reference>
<feature type="compositionally biased region" description="Low complexity" evidence="1">
    <location>
        <begin position="499"/>
        <end position="511"/>
    </location>
</feature>
<proteinExistence type="predicted"/>
<protein>
    <submittedName>
        <fullName evidence="2">E3 ubiquitin-protein ligase UBR4</fullName>
    </submittedName>
</protein>
<name>A0A8E0VEF1_9TREM</name>
<sequence length="964" mass="105633">MADWLEWSPEAVTLDNENSTDDDSKIPPLQRNATTGVLSGGGVSLQYISSLGLLLHAYQSGHSVASAIGISGLTAPSEPHLRITHSFLLATGRKRSKNGPVCAVQQSQQQPLCIFGPASPAKLMTSLLFAARSACNPASSSKTPIPDTSQMPTARQHSQKRILPVGPLVQWSEVLGGHPGLVSAMSLSASSASSEKISVTDGTLSSNITLLLAFEPDQVWIQPIQPKLTSVTSVIDQKISKSSSGTDVASEPKTPTNQPTRQADTTTTSTSLSVLPAVVASVSIYWNGHMSLLPRTITYLFTSDGQLLVQSTCPRSVSQLINSNTDASQPAPGQFWLQSHLLRDTFGCPDSAFAIWNSACASYRGALDSHAWSFCLPQGSLWDLALSSNVERHKPVIQRTTEQTNPLMRTKSLYKYLVDSPYSGPPPLDLFEHVSPTVEIEFGGADLLQLYNRDQLRRRLLTLGSPVTGAGSSVMARMNRQGALQTTPGWAFSPWEPGTSASTTTTTSMTTNAPGTPSSDIAFVIEVYNRKPGESVFNRVIPVTPPGPGAQYRFVDIPLYRSEMSLSSHLLQIFVGHSSDPEGLTSVDLVTVYTAPISDVDWRRGHRTRLSGRNSPISFSWPRSRRSGSLEWTAQTTCEFPLGCVHDMFNLEMHSNKRELNVCSSTCYRTPSFSLTGVRLLLSKLEQVLQHGAEFAQCSAKMLDKLNFRILQSQATRVLNYLFLTAAGTDKGVHISISPQEVALQQHALDLLLITTRVGCEAQSFSAERLKSVLDQVVSETVSLALIPVRNSFADEEIKCSTQLLTQTQRLARLVYSIALCDPLHFSSLIMKFRLLDFFESALEKYQRLFPPTSNAQGIFSPLWTKNLAATCSLENQIKSDGCVTDMRNFITALVRGLFAISLNKFQSNDLSAADQSCIENHKEEDFLYRLLTNKNLASFFSANEQAIKFCRSRNVLKIFKIKY</sequence>
<dbReference type="EMBL" id="LUCM01008306">
    <property type="protein sequence ID" value="KAA0188633.1"/>
    <property type="molecule type" value="Genomic_DNA"/>
</dbReference>
<dbReference type="AlphaFoldDB" id="A0A8E0VEF1"/>
<evidence type="ECO:0000313" key="2">
    <source>
        <dbReference type="EMBL" id="KAA0188633.1"/>
    </source>
</evidence>
<feature type="region of interest" description="Disordered" evidence="1">
    <location>
        <begin position="241"/>
        <end position="268"/>
    </location>
</feature>
<dbReference type="OrthoDB" id="30336at2759"/>
<feature type="region of interest" description="Disordered" evidence="1">
    <location>
        <begin position="487"/>
        <end position="515"/>
    </location>
</feature>
<comment type="caution">
    <text evidence="2">The sequence shown here is derived from an EMBL/GenBank/DDBJ whole genome shotgun (WGS) entry which is preliminary data.</text>
</comment>
<organism evidence="2 3">
    <name type="scientific">Fasciolopsis buskii</name>
    <dbReference type="NCBI Taxonomy" id="27845"/>
    <lineage>
        <taxon>Eukaryota</taxon>
        <taxon>Metazoa</taxon>
        <taxon>Spiralia</taxon>
        <taxon>Lophotrochozoa</taxon>
        <taxon>Platyhelminthes</taxon>
        <taxon>Trematoda</taxon>
        <taxon>Digenea</taxon>
        <taxon>Plagiorchiida</taxon>
        <taxon>Echinostomata</taxon>
        <taxon>Echinostomatoidea</taxon>
        <taxon>Fasciolidae</taxon>
        <taxon>Fasciolopsis</taxon>
    </lineage>
</organism>
<feature type="compositionally biased region" description="Polar residues" evidence="1">
    <location>
        <begin position="139"/>
        <end position="156"/>
    </location>
</feature>
<evidence type="ECO:0000256" key="1">
    <source>
        <dbReference type="SAM" id="MobiDB-lite"/>
    </source>
</evidence>
<gene>
    <name evidence="2" type="ORF">FBUS_08203</name>
</gene>
<dbReference type="Proteomes" id="UP000728185">
    <property type="component" value="Unassembled WGS sequence"/>
</dbReference>
<accession>A0A8E0VEF1</accession>
<evidence type="ECO:0000313" key="3">
    <source>
        <dbReference type="Proteomes" id="UP000728185"/>
    </source>
</evidence>
<feature type="compositionally biased region" description="Polar residues" evidence="1">
    <location>
        <begin position="241"/>
        <end position="264"/>
    </location>
</feature>
<keyword evidence="3" id="KW-1185">Reference proteome</keyword>